<accession>A0ABD3NGY7</accession>
<evidence type="ECO:0000256" key="3">
    <source>
        <dbReference type="ARBA" id="ARBA00011738"/>
    </source>
</evidence>
<dbReference type="Pfam" id="PF03309">
    <property type="entry name" value="Pan_kinase"/>
    <property type="match status" value="1"/>
</dbReference>
<dbReference type="InterPro" id="IPR004619">
    <property type="entry name" value="Type_III_PanK"/>
</dbReference>
<organism evidence="15 16">
    <name type="scientific">Cyclotella atomus</name>
    <dbReference type="NCBI Taxonomy" id="382360"/>
    <lineage>
        <taxon>Eukaryota</taxon>
        <taxon>Sar</taxon>
        <taxon>Stramenopiles</taxon>
        <taxon>Ochrophyta</taxon>
        <taxon>Bacillariophyta</taxon>
        <taxon>Coscinodiscophyceae</taxon>
        <taxon>Thalassiosirophycidae</taxon>
        <taxon>Stephanodiscales</taxon>
        <taxon>Stephanodiscaceae</taxon>
        <taxon>Cyclotella</taxon>
    </lineage>
</organism>
<dbReference type="GO" id="GO:0005737">
    <property type="term" value="C:cytoplasm"/>
    <property type="evidence" value="ECO:0007669"/>
    <property type="project" value="UniProtKB-SubCell"/>
</dbReference>
<dbReference type="PANTHER" id="PTHR34265:SF1">
    <property type="entry name" value="TYPE III PANTOTHENATE KINASE"/>
    <property type="match status" value="1"/>
</dbReference>
<evidence type="ECO:0000256" key="10">
    <source>
        <dbReference type="ARBA" id="ARBA00022993"/>
    </source>
</evidence>
<evidence type="ECO:0000313" key="15">
    <source>
        <dbReference type="EMBL" id="KAL3772245.1"/>
    </source>
</evidence>
<proteinExistence type="inferred from homology"/>
<comment type="cofactor">
    <cofactor evidence="1">
        <name>K(+)</name>
        <dbReference type="ChEBI" id="CHEBI:29103"/>
    </cofactor>
</comment>
<dbReference type="SUPFAM" id="SSF53067">
    <property type="entry name" value="Actin-like ATPase domain"/>
    <property type="match status" value="1"/>
</dbReference>
<feature type="domain" description="PTM/DIR17-like Tudor" evidence="14">
    <location>
        <begin position="503"/>
        <end position="545"/>
    </location>
</feature>
<keyword evidence="4" id="KW-0963">Cytoplasm</keyword>
<dbReference type="InterPro" id="IPR047365">
    <property type="entry name" value="Tudor_AtPTM-like"/>
</dbReference>
<evidence type="ECO:0000256" key="7">
    <source>
        <dbReference type="ARBA" id="ARBA00022777"/>
    </source>
</evidence>
<evidence type="ECO:0000256" key="8">
    <source>
        <dbReference type="ARBA" id="ARBA00022840"/>
    </source>
</evidence>
<dbReference type="GO" id="GO:0015937">
    <property type="term" value="P:coenzyme A biosynthetic process"/>
    <property type="evidence" value="ECO:0007669"/>
    <property type="project" value="UniProtKB-KW"/>
</dbReference>
<evidence type="ECO:0000256" key="11">
    <source>
        <dbReference type="ARBA" id="ARBA00038036"/>
    </source>
</evidence>
<dbReference type="EMBL" id="JALLPJ020001271">
    <property type="protein sequence ID" value="KAL3772245.1"/>
    <property type="molecule type" value="Genomic_DNA"/>
</dbReference>
<dbReference type="PANTHER" id="PTHR34265">
    <property type="entry name" value="TYPE III PANTOTHENATE KINASE"/>
    <property type="match status" value="1"/>
</dbReference>
<dbReference type="InterPro" id="IPR043129">
    <property type="entry name" value="ATPase_NBD"/>
</dbReference>
<evidence type="ECO:0000259" key="14">
    <source>
        <dbReference type="Pfam" id="PF21743"/>
    </source>
</evidence>
<dbReference type="GO" id="GO:0016301">
    <property type="term" value="F:kinase activity"/>
    <property type="evidence" value="ECO:0007669"/>
    <property type="project" value="UniProtKB-KW"/>
</dbReference>
<feature type="region of interest" description="Disordered" evidence="13">
    <location>
        <begin position="424"/>
        <end position="483"/>
    </location>
</feature>
<dbReference type="Gene3D" id="3.30.420.40">
    <property type="match status" value="1"/>
</dbReference>
<sequence length="567" mass="62816">MSAKDPNPPFHYPSPREDFILTISCGNTHLHWATHHGANEDFNPKIFWRTPHISAEDMASDNLINVLSRLIPDDAHDYIWGPENDASKEAAIEQSKLRAVPEISVYVVASNKGQADMLEKLLQTIPSKFCEIEGDMFFTEDQGRYPTMGADRLATLAGAAHMHGHPALVFDGGTATTYAGTDCNGRILGGGIGPGIRTKLKSMAETTAALPDLTSKVDERVNAAIGEGGSGPLPTFATNTEDAMLGDVFQELAMKGRNVISNWLQKAFKSSKPQTAIFKRNTDKRVICTGGDGDVLHLLLSPDSGGLIEVDDQEEPGYGVEVCKHLIHYGVTAVLYSHVKLQQKKDEFVKKNADEHVGKRVAKVFDMEDDGGDNIFRGTVEGFVEVDGKKEYRIKYDDGDVEDIFEDTLFELFELYTIHGEKTERKKSNGLKKNSKSDQVKSSKPGVAGKEKKTPKADSDSAKVPKKKKGGDHGRDAPAAKKPKIDTYTDMVKKAVPTVWVKRRVAKIFDGEVYFGTITHWDPPFWKVEFDDGDAEDWENKDLVKALKLYEKRAKEDPQRKTMKSVN</sequence>
<comment type="similarity">
    <text evidence="11">Belongs to the type III pantothenate kinase family.</text>
</comment>
<protein>
    <recommendedName>
        <fullName evidence="12">Type III pantothenate kinase</fullName>
    </recommendedName>
</protein>
<keyword evidence="6" id="KW-0547">Nucleotide-binding</keyword>
<evidence type="ECO:0000256" key="9">
    <source>
        <dbReference type="ARBA" id="ARBA00022958"/>
    </source>
</evidence>
<keyword evidence="9" id="KW-0630">Potassium</keyword>
<comment type="subcellular location">
    <subcellularLocation>
        <location evidence="2">Cytoplasm</location>
    </subcellularLocation>
</comment>
<feature type="compositionally biased region" description="Basic and acidic residues" evidence="13">
    <location>
        <begin position="471"/>
        <end position="483"/>
    </location>
</feature>
<gene>
    <name evidence="15" type="ORF">ACHAWO_012643</name>
</gene>
<keyword evidence="5" id="KW-0808">Transferase</keyword>
<evidence type="ECO:0000256" key="6">
    <source>
        <dbReference type="ARBA" id="ARBA00022741"/>
    </source>
</evidence>
<dbReference type="GO" id="GO:0005524">
    <property type="term" value="F:ATP binding"/>
    <property type="evidence" value="ECO:0007669"/>
    <property type="project" value="UniProtKB-KW"/>
</dbReference>
<comment type="caution">
    <text evidence="15">The sequence shown here is derived from an EMBL/GenBank/DDBJ whole genome shotgun (WGS) entry which is preliminary data.</text>
</comment>
<dbReference type="Proteomes" id="UP001530400">
    <property type="component" value="Unassembled WGS sequence"/>
</dbReference>
<evidence type="ECO:0000256" key="12">
    <source>
        <dbReference type="ARBA" id="ARBA00040883"/>
    </source>
</evidence>
<evidence type="ECO:0000313" key="16">
    <source>
        <dbReference type="Proteomes" id="UP001530400"/>
    </source>
</evidence>
<dbReference type="HAMAP" id="MF_01274">
    <property type="entry name" value="Pantothen_kinase_3"/>
    <property type="match status" value="1"/>
</dbReference>
<dbReference type="AlphaFoldDB" id="A0ABD3NGY7"/>
<dbReference type="Pfam" id="PF21743">
    <property type="entry name" value="PTM_DIR17_Tudor"/>
    <property type="match status" value="1"/>
</dbReference>
<evidence type="ECO:0000256" key="4">
    <source>
        <dbReference type="ARBA" id="ARBA00022490"/>
    </source>
</evidence>
<evidence type="ECO:0000256" key="13">
    <source>
        <dbReference type="SAM" id="MobiDB-lite"/>
    </source>
</evidence>
<evidence type="ECO:0000256" key="2">
    <source>
        <dbReference type="ARBA" id="ARBA00004496"/>
    </source>
</evidence>
<name>A0ABD3NGY7_9STRA</name>
<evidence type="ECO:0000256" key="5">
    <source>
        <dbReference type="ARBA" id="ARBA00022679"/>
    </source>
</evidence>
<comment type="subunit">
    <text evidence="3">Homodimer.</text>
</comment>
<reference evidence="15 16" key="1">
    <citation type="submission" date="2024-10" db="EMBL/GenBank/DDBJ databases">
        <title>Updated reference genomes for cyclostephanoid diatoms.</title>
        <authorList>
            <person name="Roberts W.R."/>
            <person name="Alverson A.J."/>
        </authorList>
    </citation>
    <scope>NUCLEOTIDE SEQUENCE [LARGE SCALE GENOMIC DNA]</scope>
    <source>
        <strain evidence="15 16">AJA010-31</strain>
    </source>
</reference>
<dbReference type="NCBIfam" id="TIGR00671">
    <property type="entry name" value="baf"/>
    <property type="match status" value="1"/>
</dbReference>
<keyword evidence="10" id="KW-0173">Coenzyme A biosynthesis</keyword>
<keyword evidence="16" id="KW-1185">Reference proteome</keyword>
<evidence type="ECO:0000256" key="1">
    <source>
        <dbReference type="ARBA" id="ARBA00001958"/>
    </source>
</evidence>
<feature type="compositionally biased region" description="Basic and acidic residues" evidence="13">
    <location>
        <begin position="449"/>
        <end position="463"/>
    </location>
</feature>
<keyword evidence="8" id="KW-0067">ATP-binding</keyword>
<keyword evidence="7" id="KW-0418">Kinase</keyword>